<gene>
    <name evidence="8" type="ORF">F7D25_11600</name>
    <name evidence="7" type="ORF">F7D57_14860</name>
    <name evidence="6" type="ORF">F7D95_10965</name>
</gene>
<sequence length="234" mass="26487">MVEKKKDANKAKVAREISKIWGGLESDQIATLKEHVEITKYKKGEMIYQCDETPTDAMCLLTGKVKIFKDGINGKSQIIRVIKPNEFFGFRAYFANEIYKTAAQALDTCTVVHFPFPVLMKLLQKSYKIGYYFIKYLSVEIGKSDDRTVNLTQKHIRARLAEALLFLHDSYGLAKDGVTLDCSLSREDLANISNMTTSNCIRTLSAFVSEGLIETNVRKIKILNEEEIKKIAKG</sequence>
<evidence type="ECO:0000256" key="1">
    <source>
        <dbReference type="ARBA" id="ARBA00023015"/>
    </source>
</evidence>
<keyword evidence="3" id="KW-0804">Transcription</keyword>
<accession>A0A5P0WTD7</accession>
<dbReference type="InterPro" id="IPR000595">
    <property type="entry name" value="cNMP-bd_dom"/>
</dbReference>
<keyword evidence="1" id="KW-0805">Transcription regulation</keyword>
<dbReference type="OrthoDB" id="9127033at2"/>
<dbReference type="SMART" id="SM00100">
    <property type="entry name" value="cNMP"/>
    <property type="match status" value="1"/>
</dbReference>
<dbReference type="InterPro" id="IPR036390">
    <property type="entry name" value="WH_DNA-bd_sf"/>
</dbReference>
<dbReference type="PANTHER" id="PTHR24567">
    <property type="entry name" value="CRP FAMILY TRANSCRIPTIONAL REGULATORY PROTEIN"/>
    <property type="match status" value="1"/>
</dbReference>
<evidence type="ECO:0000313" key="9">
    <source>
        <dbReference type="Proteomes" id="UP000405805"/>
    </source>
</evidence>
<dbReference type="GO" id="GO:0005829">
    <property type="term" value="C:cytosol"/>
    <property type="evidence" value="ECO:0007669"/>
    <property type="project" value="TreeGrafter"/>
</dbReference>
<proteinExistence type="predicted"/>
<dbReference type="EMBL" id="VZCW01000289">
    <property type="protein sequence ID" value="MQN13314.1"/>
    <property type="molecule type" value="Genomic_DNA"/>
</dbReference>
<evidence type="ECO:0000256" key="3">
    <source>
        <dbReference type="ARBA" id="ARBA00023163"/>
    </source>
</evidence>
<dbReference type="GO" id="GO:0003677">
    <property type="term" value="F:DNA binding"/>
    <property type="evidence" value="ECO:0007669"/>
    <property type="project" value="UniProtKB-KW"/>
</dbReference>
<dbReference type="Proteomes" id="UP000442105">
    <property type="component" value="Unassembled WGS sequence"/>
</dbReference>
<dbReference type="PROSITE" id="PS51063">
    <property type="entry name" value="HTH_CRP_2"/>
    <property type="match status" value="1"/>
</dbReference>
<dbReference type="InterPro" id="IPR014710">
    <property type="entry name" value="RmlC-like_jellyroll"/>
</dbReference>
<keyword evidence="2" id="KW-0238">DNA-binding</keyword>
<evidence type="ECO:0000259" key="4">
    <source>
        <dbReference type="PROSITE" id="PS50042"/>
    </source>
</evidence>
<evidence type="ECO:0000259" key="5">
    <source>
        <dbReference type="PROSITE" id="PS51063"/>
    </source>
</evidence>
<dbReference type="Gene3D" id="2.60.120.10">
    <property type="entry name" value="Jelly Rolls"/>
    <property type="match status" value="1"/>
</dbReference>
<dbReference type="InterPro" id="IPR018490">
    <property type="entry name" value="cNMP-bd_dom_sf"/>
</dbReference>
<dbReference type="SUPFAM" id="SSF46785">
    <property type="entry name" value="Winged helix' DNA-binding domain"/>
    <property type="match status" value="1"/>
</dbReference>
<dbReference type="AlphaFoldDB" id="A0A5P0WTD7"/>
<dbReference type="EMBL" id="VZAH01000110">
    <property type="protein sequence ID" value="MQP15040.1"/>
    <property type="molecule type" value="Genomic_DNA"/>
</dbReference>
<protein>
    <submittedName>
        <fullName evidence="8">Crp/Fnr family transcriptional regulator</fullName>
    </submittedName>
</protein>
<evidence type="ECO:0000313" key="11">
    <source>
        <dbReference type="Proteomes" id="UP000477980"/>
    </source>
</evidence>
<dbReference type="EMBL" id="VZBP01000188">
    <property type="protein sequence ID" value="MQO10963.1"/>
    <property type="molecule type" value="Genomic_DNA"/>
</dbReference>
<reference evidence="9 10" key="1">
    <citation type="submission" date="2019-09" db="EMBL/GenBank/DDBJ databases">
        <title>Distinct polysaccharide growth profiles of human intestinal Prevotella copri isolates.</title>
        <authorList>
            <person name="Fehlner-Peach H."/>
            <person name="Magnabosco C."/>
            <person name="Raghavan V."/>
            <person name="Scher J.U."/>
            <person name="Tett A."/>
            <person name="Cox L.M."/>
            <person name="Gottsegen C."/>
            <person name="Watters A."/>
            <person name="Wiltshire- Gordon J.D."/>
            <person name="Segata N."/>
            <person name="Bonneau R."/>
            <person name="Littman D.R."/>
        </authorList>
    </citation>
    <scope>NUCLEOTIDE SEQUENCE [LARGE SCALE GENOMIC DNA]</scope>
    <source>
        <strain evidence="7">IA624</strain>
        <strain evidence="9">iA624</strain>
        <strain evidence="8">IAA917</strain>
        <strain evidence="11">iAA917</strain>
        <strain evidence="10">iAQ1179</strain>
        <strain evidence="6">IAQ1179</strain>
    </source>
</reference>
<dbReference type="InterPro" id="IPR036388">
    <property type="entry name" value="WH-like_DNA-bd_sf"/>
</dbReference>
<dbReference type="CDD" id="cd00038">
    <property type="entry name" value="CAP_ED"/>
    <property type="match status" value="1"/>
</dbReference>
<dbReference type="Pfam" id="PF13545">
    <property type="entry name" value="HTH_Crp_2"/>
    <property type="match status" value="1"/>
</dbReference>
<dbReference type="Pfam" id="PF00027">
    <property type="entry name" value="cNMP_binding"/>
    <property type="match status" value="1"/>
</dbReference>
<dbReference type="Proteomes" id="UP000405805">
    <property type="component" value="Unassembled WGS sequence"/>
</dbReference>
<dbReference type="InterPro" id="IPR012318">
    <property type="entry name" value="HTH_CRP"/>
</dbReference>
<dbReference type="Gene3D" id="1.10.10.10">
    <property type="entry name" value="Winged helix-like DNA-binding domain superfamily/Winged helix DNA-binding domain"/>
    <property type="match status" value="1"/>
</dbReference>
<name>A0A5P0WTD7_9BACT</name>
<dbReference type="RefSeq" id="WP_153092249.1">
    <property type="nucleotide sequence ID" value="NZ_VZAH01000110.1"/>
</dbReference>
<evidence type="ECO:0000313" key="8">
    <source>
        <dbReference type="EMBL" id="MQP15040.1"/>
    </source>
</evidence>
<dbReference type="SUPFAM" id="SSF51206">
    <property type="entry name" value="cAMP-binding domain-like"/>
    <property type="match status" value="1"/>
</dbReference>
<dbReference type="GO" id="GO:0003700">
    <property type="term" value="F:DNA-binding transcription factor activity"/>
    <property type="evidence" value="ECO:0007669"/>
    <property type="project" value="TreeGrafter"/>
</dbReference>
<organism evidence="8 11">
    <name type="scientific">Segatella copri</name>
    <dbReference type="NCBI Taxonomy" id="165179"/>
    <lineage>
        <taxon>Bacteria</taxon>
        <taxon>Pseudomonadati</taxon>
        <taxon>Bacteroidota</taxon>
        <taxon>Bacteroidia</taxon>
        <taxon>Bacteroidales</taxon>
        <taxon>Prevotellaceae</taxon>
        <taxon>Segatella</taxon>
    </lineage>
</organism>
<comment type="caution">
    <text evidence="8">The sequence shown here is derived from an EMBL/GenBank/DDBJ whole genome shotgun (WGS) entry which is preliminary data.</text>
</comment>
<evidence type="ECO:0000313" key="6">
    <source>
        <dbReference type="EMBL" id="MQN13314.1"/>
    </source>
</evidence>
<evidence type="ECO:0000256" key="2">
    <source>
        <dbReference type="ARBA" id="ARBA00023125"/>
    </source>
</evidence>
<dbReference type="SMART" id="SM00419">
    <property type="entry name" value="HTH_CRP"/>
    <property type="match status" value="1"/>
</dbReference>
<feature type="domain" description="Cyclic nucleotide-binding" evidence="4">
    <location>
        <begin position="20"/>
        <end position="126"/>
    </location>
</feature>
<dbReference type="PROSITE" id="PS50042">
    <property type="entry name" value="CNMP_BINDING_3"/>
    <property type="match status" value="1"/>
</dbReference>
<dbReference type="Proteomes" id="UP000477980">
    <property type="component" value="Unassembled WGS sequence"/>
</dbReference>
<evidence type="ECO:0000313" key="10">
    <source>
        <dbReference type="Proteomes" id="UP000442105"/>
    </source>
</evidence>
<evidence type="ECO:0000313" key="7">
    <source>
        <dbReference type="EMBL" id="MQO10963.1"/>
    </source>
</evidence>
<dbReference type="InterPro" id="IPR050397">
    <property type="entry name" value="Env_Response_Regulators"/>
</dbReference>
<dbReference type="PANTHER" id="PTHR24567:SF74">
    <property type="entry name" value="HTH-TYPE TRANSCRIPTIONAL REGULATOR ARCR"/>
    <property type="match status" value="1"/>
</dbReference>
<feature type="domain" description="HTH crp-type" evidence="5">
    <location>
        <begin position="154"/>
        <end position="226"/>
    </location>
</feature>